<feature type="compositionally biased region" description="Basic and acidic residues" evidence="1">
    <location>
        <begin position="198"/>
        <end position="210"/>
    </location>
</feature>
<organism evidence="2 3">
    <name type="scientific">Komagataeibacter rhaeticus</name>
    <dbReference type="NCBI Taxonomy" id="215221"/>
    <lineage>
        <taxon>Bacteria</taxon>
        <taxon>Pseudomonadati</taxon>
        <taxon>Pseudomonadota</taxon>
        <taxon>Alphaproteobacteria</taxon>
        <taxon>Acetobacterales</taxon>
        <taxon>Acetobacteraceae</taxon>
        <taxon>Komagataeibacter</taxon>
    </lineage>
</organism>
<evidence type="ECO:0000256" key="1">
    <source>
        <dbReference type="SAM" id="MobiDB-lite"/>
    </source>
</evidence>
<evidence type="ECO:0000313" key="3">
    <source>
        <dbReference type="Proteomes" id="UP000502533"/>
    </source>
</evidence>
<keyword evidence="3" id="KW-1185">Reference proteome</keyword>
<name>A0A181CE18_9PROT</name>
<dbReference type="EMBL" id="CP050139">
    <property type="protein sequence ID" value="QIP36459.1"/>
    <property type="molecule type" value="Genomic_DNA"/>
</dbReference>
<reference evidence="2 3" key="1">
    <citation type="submission" date="2020-03" db="EMBL/GenBank/DDBJ databases">
        <title>Isolation of cellulose-producing strains, genome characterization and application of the synthesized cellulose films as an economical and sustainable material for piezoelectric sensor construction.</title>
        <authorList>
            <person name="Mangayil R.K."/>
        </authorList>
    </citation>
    <scope>NUCLEOTIDE SEQUENCE [LARGE SCALE GENOMIC DNA]</scope>
    <source>
        <strain evidence="2 3">ENS 9a1a</strain>
    </source>
</reference>
<sequence>MLGNFPTAHVGNFETAFTLGDTYASTEASGLSGIYAGNGGVNIAVAGNTSLDAGVIESTAASALNSLTTGSLTASGEKNVSDYAGASASFSYSTMQGGGDTDSAGFADNGIPMASAAAVAGSHETESQSAIGSNITVKAGATSGSLSRDPSTANQAIANDFDASKESNVLALANEAETVTQAAAWTAKQGYDMASEGADDRATVGTDARDAQPTQDSVAGTGDAASSGARTDRAEGDSEPVAFMTHSLTIGRGIKNGDSTGNNVGADVPQPVEPDVTYPRDATTQVFRENVLRLGSSGGLTVAPDMYNGHPGADAAMTDRFGRGVAHYSPDAVVSGTGIGDLGVSIPDAGTYRSTGTFTDHGELEFTKDGSSDIYTLGAAGPVDYTKITGGKVSASTLDENGVISSDRQSAHTKELFNRQSDTVHVPRSVGADIPSRKVNNIHEFSTV</sequence>
<evidence type="ECO:0000313" key="2">
    <source>
        <dbReference type="EMBL" id="QIP36459.1"/>
    </source>
</evidence>
<feature type="region of interest" description="Disordered" evidence="1">
    <location>
        <begin position="196"/>
        <end position="240"/>
    </location>
</feature>
<gene>
    <name evidence="2" type="ORF">GWK63_14150</name>
</gene>
<protein>
    <submittedName>
        <fullName evidence="2">Uncharacterized protein</fullName>
    </submittedName>
</protein>
<proteinExistence type="predicted"/>
<dbReference type="AlphaFoldDB" id="A0A181CE18"/>
<dbReference type="RefSeq" id="WP_146750226.1">
    <property type="nucleotide sequence ID" value="NZ_CP050139.1"/>
</dbReference>
<dbReference type="GeneID" id="85023310"/>
<accession>A0A181CE18</accession>
<dbReference type="KEGG" id="kre:GWK63_14150"/>
<dbReference type="Proteomes" id="UP000502533">
    <property type="component" value="Chromosome"/>
</dbReference>